<feature type="region of interest" description="Disordered" evidence="13">
    <location>
        <begin position="1"/>
        <end position="21"/>
    </location>
</feature>
<feature type="compositionally biased region" description="Polar residues" evidence="13">
    <location>
        <begin position="41"/>
        <end position="51"/>
    </location>
</feature>
<name>A0ABD3X0D4_SINWO</name>
<keyword evidence="11" id="KW-0472">Membrane</keyword>
<dbReference type="Pfam" id="PF16026">
    <property type="entry name" value="MIEAP"/>
    <property type="match status" value="1"/>
</dbReference>
<dbReference type="GO" id="GO:0005741">
    <property type="term" value="C:mitochondrial outer membrane"/>
    <property type="evidence" value="ECO:0007669"/>
    <property type="project" value="UniProtKB-SubCell"/>
</dbReference>
<dbReference type="PANTHER" id="PTHR21771">
    <property type="entry name" value="MITOCHONDRIA-EATING PROTEIN-RELATED"/>
    <property type="match status" value="1"/>
</dbReference>
<feature type="region of interest" description="Disordered" evidence="13">
    <location>
        <begin position="34"/>
        <end position="82"/>
    </location>
</feature>
<evidence type="ECO:0000256" key="12">
    <source>
        <dbReference type="ARBA" id="ARBA00032687"/>
    </source>
</evidence>
<evidence type="ECO:0000256" key="2">
    <source>
        <dbReference type="ARBA" id="ARBA00004305"/>
    </source>
</evidence>
<evidence type="ECO:0000256" key="13">
    <source>
        <dbReference type="SAM" id="MobiDB-lite"/>
    </source>
</evidence>
<feature type="compositionally biased region" description="Basic and acidic residues" evidence="13">
    <location>
        <begin position="583"/>
        <end position="594"/>
    </location>
</feature>
<keyword evidence="8" id="KW-0175">Coiled coil</keyword>
<evidence type="ECO:0000313" key="16">
    <source>
        <dbReference type="Proteomes" id="UP001634394"/>
    </source>
</evidence>
<sequence length="640" mass="73132">MGQNGSFKILGKSSKTETCSDGVDLTRITFTSDYANETKANDSYNSITQKHWSPLENSKKSRSIGERPTSPSPHNGQNERATANKKYYEKKIASLESEVQNDRETANKEYYEKKIASLEFEVQQLREAKENLMAGITEPFDESQKLSKDYQERMQMLEIEVQHLKDEKNKLFTRLCEVGAVHLTDSNPNIADLSDTNRPDKLTEQMSELYDNEWTGAYEYLTEIEGLQDEETVRLLLNILHTMYAICLESTTKQAEDLKNAMCSYLGLPDERKDDLIIKDVLTRLRESRATEFEATIDRIMKDARRQLTDLPEGKDCGVLDTYIQKCTYICWFMCIKDPHMHLDFGGIQRNRPPIDDATDVPLYFDTTKFSSYTRAGMHVEYVVWPAVYLYENGPIVKRGIAQGINIQPEVRESTVEMKGVNSNDTSDTIHADADHEYNGDSPNDDVTIQDDEDEGIHNDPHCSVDSAHETVKEDAHNLNFSSFTEHDDVVDTDQEYNVNAYYSDSPENNDEEGDISDNHHSTNDMAQEKDEEHAQNLISPDFRENDNLSVSEYSDVSIENIRLTSSEEDNGYARLSDGTNVSKKDENNQRQDEFDTDEPIFGNFINIDKNAFAVFKEPATELKPKGSRTGLYEKNKKKK</sequence>
<dbReference type="InterPro" id="IPR031981">
    <property type="entry name" value="MIEAP_C"/>
</dbReference>
<evidence type="ECO:0000256" key="11">
    <source>
        <dbReference type="ARBA" id="ARBA00023136"/>
    </source>
</evidence>
<feature type="compositionally biased region" description="Basic and acidic residues" evidence="13">
    <location>
        <begin position="517"/>
        <end position="535"/>
    </location>
</feature>
<evidence type="ECO:0000313" key="15">
    <source>
        <dbReference type="EMBL" id="KAL3879692.1"/>
    </source>
</evidence>
<feature type="compositionally biased region" description="Basic and acidic residues" evidence="13">
    <location>
        <begin position="456"/>
        <end position="471"/>
    </location>
</feature>
<evidence type="ECO:0000256" key="1">
    <source>
        <dbReference type="ARBA" id="ARBA00004294"/>
    </source>
</evidence>
<keyword evidence="7" id="KW-1000">Mitochondrion outer membrane</keyword>
<comment type="similarity">
    <text evidence="4">Belongs to the MIEAP family.</text>
</comment>
<dbReference type="InterPro" id="IPR026169">
    <property type="entry name" value="MIEAP"/>
</dbReference>
<accession>A0ABD3X0D4</accession>
<reference evidence="15 16" key="1">
    <citation type="submission" date="2024-11" db="EMBL/GenBank/DDBJ databases">
        <title>Chromosome-level genome assembly of the freshwater bivalve Anodonta woodiana.</title>
        <authorList>
            <person name="Chen X."/>
        </authorList>
    </citation>
    <scope>NUCLEOTIDE SEQUENCE [LARGE SCALE GENOMIC DNA]</scope>
    <source>
        <strain evidence="15">MN2024</strain>
        <tissue evidence="15">Gills</tissue>
    </source>
</reference>
<feature type="compositionally biased region" description="Polar residues" evidence="13">
    <location>
        <begin position="72"/>
        <end position="81"/>
    </location>
</feature>
<keyword evidence="9" id="KW-0446">Lipid-binding</keyword>
<keyword evidence="16" id="KW-1185">Reference proteome</keyword>
<feature type="compositionally biased region" description="Basic and acidic residues" evidence="13">
    <location>
        <begin position="428"/>
        <end position="439"/>
    </location>
</feature>
<dbReference type="AlphaFoldDB" id="A0ABD3X0D4"/>
<feature type="region of interest" description="Disordered" evidence="13">
    <location>
        <begin position="570"/>
        <end position="595"/>
    </location>
</feature>
<dbReference type="PANTHER" id="PTHR21771:SF0">
    <property type="entry name" value="MITOCHONDRIA-EATING PROTEIN"/>
    <property type="match status" value="1"/>
</dbReference>
<evidence type="ECO:0000256" key="7">
    <source>
        <dbReference type="ARBA" id="ARBA00022787"/>
    </source>
</evidence>
<evidence type="ECO:0000256" key="6">
    <source>
        <dbReference type="ARBA" id="ARBA00022490"/>
    </source>
</evidence>
<evidence type="ECO:0000256" key="8">
    <source>
        <dbReference type="ARBA" id="ARBA00023054"/>
    </source>
</evidence>
<dbReference type="EMBL" id="JBJQND010000004">
    <property type="protein sequence ID" value="KAL3879692.1"/>
    <property type="molecule type" value="Genomic_DNA"/>
</dbReference>
<feature type="region of interest" description="Disordered" evidence="13">
    <location>
        <begin position="416"/>
        <end position="471"/>
    </location>
</feature>
<dbReference type="GO" id="GO:0008289">
    <property type="term" value="F:lipid binding"/>
    <property type="evidence" value="ECO:0007669"/>
    <property type="project" value="UniProtKB-KW"/>
</dbReference>
<feature type="domain" description="Mitochondria-eating protein C-terminal" evidence="14">
    <location>
        <begin position="198"/>
        <end position="402"/>
    </location>
</feature>
<dbReference type="GO" id="GO:0005759">
    <property type="term" value="C:mitochondrial matrix"/>
    <property type="evidence" value="ECO:0007669"/>
    <property type="project" value="UniProtKB-SubCell"/>
</dbReference>
<feature type="region of interest" description="Disordered" evidence="13">
    <location>
        <begin position="501"/>
        <end position="549"/>
    </location>
</feature>
<organism evidence="15 16">
    <name type="scientific">Sinanodonta woodiana</name>
    <name type="common">Chinese pond mussel</name>
    <name type="synonym">Anodonta woodiana</name>
    <dbReference type="NCBI Taxonomy" id="1069815"/>
    <lineage>
        <taxon>Eukaryota</taxon>
        <taxon>Metazoa</taxon>
        <taxon>Spiralia</taxon>
        <taxon>Lophotrochozoa</taxon>
        <taxon>Mollusca</taxon>
        <taxon>Bivalvia</taxon>
        <taxon>Autobranchia</taxon>
        <taxon>Heteroconchia</taxon>
        <taxon>Palaeoheterodonta</taxon>
        <taxon>Unionida</taxon>
        <taxon>Unionoidea</taxon>
        <taxon>Unionidae</taxon>
        <taxon>Unioninae</taxon>
        <taxon>Sinanodonta</taxon>
    </lineage>
</organism>
<evidence type="ECO:0000256" key="4">
    <source>
        <dbReference type="ARBA" id="ARBA00008233"/>
    </source>
</evidence>
<evidence type="ECO:0000256" key="3">
    <source>
        <dbReference type="ARBA" id="ARBA00004496"/>
    </source>
</evidence>
<proteinExistence type="inferred from homology"/>
<evidence type="ECO:0000259" key="14">
    <source>
        <dbReference type="Pfam" id="PF16026"/>
    </source>
</evidence>
<keyword evidence="10" id="KW-0496">Mitochondrion</keyword>
<gene>
    <name evidence="15" type="ORF">ACJMK2_031979</name>
</gene>
<comment type="caution">
    <text evidence="15">The sequence shown here is derived from an EMBL/GenBank/DDBJ whole genome shotgun (WGS) entry which is preliminary data.</text>
</comment>
<comment type="subcellular location">
    <subcellularLocation>
        <location evidence="3">Cytoplasm</location>
    </subcellularLocation>
    <subcellularLocation>
        <location evidence="2">Mitochondrion matrix</location>
    </subcellularLocation>
    <subcellularLocation>
        <location evidence="1">Mitochondrion outer membrane</location>
    </subcellularLocation>
</comment>
<dbReference type="Proteomes" id="UP001634394">
    <property type="component" value="Unassembled WGS sequence"/>
</dbReference>
<keyword evidence="6" id="KW-0963">Cytoplasm</keyword>
<evidence type="ECO:0000256" key="10">
    <source>
        <dbReference type="ARBA" id="ARBA00023128"/>
    </source>
</evidence>
<evidence type="ECO:0000256" key="9">
    <source>
        <dbReference type="ARBA" id="ARBA00023121"/>
    </source>
</evidence>
<protein>
    <recommendedName>
        <fullName evidence="5">Mitochondria-eating protein</fullName>
    </recommendedName>
    <alternativeName>
        <fullName evidence="12">Spermatogenesis-associated protein 18</fullName>
    </alternativeName>
</protein>
<evidence type="ECO:0000256" key="5">
    <source>
        <dbReference type="ARBA" id="ARBA00019863"/>
    </source>
</evidence>